<dbReference type="GeneID" id="30028521"/>
<dbReference type="Gene3D" id="2.40.270.10">
    <property type="entry name" value="DNA-directed RNA polymerase, subunit 2, domain 6"/>
    <property type="match status" value="1"/>
</dbReference>
<dbReference type="Pfam" id="PF00562">
    <property type="entry name" value="RNA_pol_Rpb2_6"/>
    <property type="match status" value="1"/>
</dbReference>
<organism evidence="21 22">
    <name type="scientific">Metschnikowia bicuspidata var. bicuspidata NRRL YB-4993</name>
    <dbReference type="NCBI Taxonomy" id="869754"/>
    <lineage>
        <taxon>Eukaryota</taxon>
        <taxon>Fungi</taxon>
        <taxon>Dikarya</taxon>
        <taxon>Ascomycota</taxon>
        <taxon>Saccharomycotina</taxon>
        <taxon>Pichiomycetes</taxon>
        <taxon>Metschnikowiaceae</taxon>
        <taxon>Metschnikowia</taxon>
    </lineage>
</organism>
<dbReference type="GO" id="GO:0003899">
    <property type="term" value="F:DNA-directed RNA polymerase activity"/>
    <property type="evidence" value="ECO:0007669"/>
    <property type="project" value="UniProtKB-EC"/>
</dbReference>
<evidence type="ECO:0000256" key="12">
    <source>
        <dbReference type="RuleBase" id="RU000434"/>
    </source>
</evidence>
<evidence type="ECO:0000259" key="17">
    <source>
        <dbReference type="Pfam" id="PF04561"/>
    </source>
</evidence>
<dbReference type="EC" id="2.7.7.6" evidence="13"/>
<accession>A0A1A0HIB6</accession>
<evidence type="ECO:0000256" key="6">
    <source>
        <dbReference type="ARBA" id="ARBA00022723"/>
    </source>
</evidence>
<dbReference type="GO" id="GO:0008270">
    <property type="term" value="F:zinc ion binding"/>
    <property type="evidence" value="ECO:0007669"/>
    <property type="project" value="UniProtKB-KW"/>
</dbReference>
<feature type="region of interest" description="Disordered" evidence="14">
    <location>
        <begin position="1"/>
        <end position="22"/>
    </location>
</feature>
<feature type="domain" description="DNA-directed RNA polymerase subunit 2 hybrid-binding" evidence="15">
    <location>
        <begin position="674"/>
        <end position="1037"/>
    </location>
</feature>
<dbReference type="Pfam" id="PF04563">
    <property type="entry name" value="RNA_pol_Rpb2_1"/>
    <property type="match status" value="1"/>
</dbReference>
<dbReference type="Proteomes" id="UP000092555">
    <property type="component" value="Unassembled WGS sequence"/>
</dbReference>
<dbReference type="InterPro" id="IPR007645">
    <property type="entry name" value="RNA_pol_Rpb2_3"/>
</dbReference>
<dbReference type="RefSeq" id="XP_018714108.1">
    <property type="nucleotide sequence ID" value="XM_018855545.1"/>
</dbReference>
<dbReference type="FunFam" id="3.90.1100.10:FF:000008">
    <property type="entry name" value="DNA-directed RNA polymerase subunit beta"/>
    <property type="match status" value="1"/>
</dbReference>
<keyword evidence="3 13" id="KW-0240">DNA-directed RNA polymerase</keyword>
<dbReference type="Gene3D" id="3.90.1800.10">
    <property type="entry name" value="RNA polymerase alpha subunit dimerisation domain"/>
    <property type="match status" value="1"/>
</dbReference>
<dbReference type="SUPFAM" id="SSF64484">
    <property type="entry name" value="beta and beta-prime subunits of DNA dependent RNA-polymerase"/>
    <property type="match status" value="1"/>
</dbReference>
<keyword evidence="9 13" id="KW-0804">Transcription</keyword>
<dbReference type="InterPro" id="IPR037034">
    <property type="entry name" value="RNA_pol_Rpb2_2_sf"/>
</dbReference>
<comment type="catalytic activity">
    <reaction evidence="11">
        <text>RNA(n) + a ribonucleoside 5'-triphosphate = RNA(n+1) + diphosphate</text>
        <dbReference type="Rhea" id="RHEA:21248"/>
        <dbReference type="Rhea" id="RHEA-COMP:14527"/>
        <dbReference type="Rhea" id="RHEA-COMP:17342"/>
        <dbReference type="ChEBI" id="CHEBI:33019"/>
        <dbReference type="ChEBI" id="CHEBI:61557"/>
        <dbReference type="ChEBI" id="CHEBI:140395"/>
        <dbReference type="EC" id="2.7.7.6"/>
    </reaction>
    <physiologicalReaction direction="left-to-right" evidence="11">
        <dbReference type="Rhea" id="RHEA:21249"/>
    </physiologicalReaction>
</comment>
<dbReference type="InterPro" id="IPR007121">
    <property type="entry name" value="RNA_pol_bsu_CS"/>
</dbReference>
<keyword evidence="8" id="KW-0862">Zinc</keyword>
<gene>
    <name evidence="21" type="ORF">METBIDRAFT_30063</name>
</gene>
<keyword evidence="10" id="KW-0539">Nucleus</keyword>
<dbReference type="Gene3D" id="3.90.1110.10">
    <property type="entry name" value="RNA polymerase Rpb2, domain 2"/>
    <property type="match status" value="1"/>
</dbReference>
<name>A0A1A0HIB6_9ASCO</name>
<evidence type="ECO:0000256" key="9">
    <source>
        <dbReference type="ARBA" id="ARBA00023163"/>
    </source>
</evidence>
<evidence type="ECO:0000259" key="15">
    <source>
        <dbReference type="Pfam" id="PF00562"/>
    </source>
</evidence>
<feature type="domain" description="RNA polymerase Rpb2" evidence="17">
    <location>
        <begin position="189"/>
        <end position="377"/>
    </location>
</feature>
<evidence type="ECO:0000313" key="22">
    <source>
        <dbReference type="Proteomes" id="UP000092555"/>
    </source>
</evidence>
<dbReference type="Gene3D" id="2.40.50.150">
    <property type="match status" value="1"/>
</dbReference>
<dbReference type="Pfam" id="PF04565">
    <property type="entry name" value="RNA_pol_Rpb2_3"/>
    <property type="match status" value="1"/>
</dbReference>
<evidence type="ECO:0000256" key="7">
    <source>
        <dbReference type="ARBA" id="ARBA00022771"/>
    </source>
</evidence>
<evidence type="ECO:0000313" key="21">
    <source>
        <dbReference type="EMBL" id="OBA23627.1"/>
    </source>
</evidence>
<comment type="function">
    <text evidence="13">DNA-dependent RNA polymerase catalyzes the transcription of DNA into RNA using the four ribonucleoside triphosphates as substrates.</text>
</comment>
<protein>
    <recommendedName>
        <fullName evidence="13">DNA-directed RNA polymerase subunit beta</fullName>
        <ecNumber evidence="13">2.7.7.6</ecNumber>
    </recommendedName>
</protein>
<dbReference type="Pfam" id="PF04560">
    <property type="entry name" value="RNA_pol_Rpb2_7"/>
    <property type="match status" value="1"/>
</dbReference>
<dbReference type="InterPro" id="IPR007644">
    <property type="entry name" value="RNA_pol_bsu_protrusion"/>
</dbReference>
<dbReference type="GO" id="GO:0006363">
    <property type="term" value="P:termination of RNA polymerase I transcription"/>
    <property type="evidence" value="ECO:0007669"/>
    <property type="project" value="EnsemblFungi"/>
</dbReference>
<evidence type="ECO:0000256" key="4">
    <source>
        <dbReference type="ARBA" id="ARBA00022679"/>
    </source>
</evidence>
<feature type="domain" description="DNA-directed RNA polymerase I subunit RPA2" evidence="20">
    <location>
        <begin position="567"/>
        <end position="624"/>
    </location>
</feature>
<dbReference type="InterPro" id="IPR007642">
    <property type="entry name" value="RNA_pol_Rpb2_2"/>
</dbReference>
<dbReference type="GO" id="GO:0003677">
    <property type="term" value="F:DNA binding"/>
    <property type="evidence" value="ECO:0007669"/>
    <property type="project" value="InterPro"/>
</dbReference>
<sequence length="1168" mass="130311">MGAQFRTLEREQRFQNPPKDKSAYPLLTEAVAPHIGSFNALTEGPDGGLLNVGVKDIGSKTIFDSNDPERLGNKLSIRVDSVQLAKPAVPHTDKLSVNRRTYPSECRERMSSYRSKLIMKVSWSVNDGPEISEVRDGGNVPVMIKSNRCHLEKMSPNQLVDAKEESDELGGYFIVNGIEKLIRMLIVQRRNHPMALIRPSFGNRGAAYTKFGVQIRCVRPDQTSQTNVLHYLKDGNVTFRFSWKKNEYLVPAVMILKALVETSDRDIFDGIAAADTSNSFLTDRLELLLRTYKKYNLHSKNETLAYLGDKFRVVFGATPDVSDIDVGKEVLQRIVLVHLTDNMDKFRMILFMIRKLYTLVAGDCAPDNPDATQHQEVLLGGFLYGMIIKEKIDEYLQNIKLQIASDINRGSRVNFSDSKYMSRVFSRVNENIGQKLQYFLSTGNLVSQSGLDLQQVSGYTVVAEKINFHRFIAHFRMVHRGSFFAELKTTTVRKLLPESWGFLCPVHTPDGSPCGLLNHLSHKCKIATEASDVSQVPLALAKLGVSPAHSFAAGPELCCVQLDGKIVGWTTHEQGRLVADALRLWKVEGGHGLPLDLEIGFVPPSSKGQYPGLYIFGGHSRMMRPTKYLPLGKEDIVGPFEQVYMDIAVTPQEIEKGVHSHVEWAPTNILSILANLTPFSDFNQSPRNMYQCQMGKQTMGTPGVALAHRSDNKLYRLQSGQTPIVKASLYDDYGMDNFPNGTNAVVAVISYTGYDMDDAMIINKSADERGFGYGTVYKVEKVDLAMDRRRGDPITQHFGFGPDEWPESWKEKLDDDGLPLIGVKVEEGDPIVAYFDETLGKTKVKTYHSSEPAYIEEVKLLGDDSADQEAQNLTIKYRVTRQPLIGDKFSSRHGQKGVCSRKWPTVDMPFSESGIQPDVIINPHAFPSRMTIGMFVESLAGKAGALHGMAHDATPWKFSESDTPADYFGEQLKIAGYNYHGNEPMYSGATGEELRVDIYIGVVYYQRLRHMVNDKFQVRSTGPVTSLTMQPVKGRKRNGGIRVGEMERDALIGHGTSYLLQDRLLNSSDYAKTSICRSCGSMLNTQMSVPRIGSIASVRCRGCSGKLENYTKKGIFVNEADIWMDGHGVKFVGGDNTTSIAIPFVLKYLDSELAAMGIKMRYNVEPNI</sequence>
<feature type="domain" description="RNA polymerase beta subunit protrusion" evidence="18">
    <location>
        <begin position="30"/>
        <end position="415"/>
    </location>
</feature>
<dbReference type="GO" id="GO:0006361">
    <property type="term" value="P:transcription initiation at RNA polymerase I promoter"/>
    <property type="evidence" value="ECO:0007669"/>
    <property type="project" value="EnsemblFungi"/>
</dbReference>
<dbReference type="STRING" id="869754.A0A1A0HIB6"/>
<evidence type="ECO:0000256" key="13">
    <source>
        <dbReference type="RuleBase" id="RU363031"/>
    </source>
</evidence>
<comment type="similarity">
    <text evidence="2 12">Belongs to the RNA polymerase beta chain family.</text>
</comment>
<dbReference type="InterPro" id="IPR009674">
    <property type="entry name" value="Rpa2_dom_4"/>
</dbReference>
<keyword evidence="4 13" id="KW-0808">Transferase</keyword>
<dbReference type="InterPro" id="IPR007120">
    <property type="entry name" value="DNA-dir_RNAP_su2_dom"/>
</dbReference>
<dbReference type="OrthoDB" id="10248617at2759"/>
<keyword evidence="22" id="KW-1185">Reference proteome</keyword>
<evidence type="ECO:0000256" key="1">
    <source>
        <dbReference type="ARBA" id="ARBA00004604"/>
    </source>
</evidence>
<dbReference type="Pfam" id="PF06883">
    <property type="entry name" value="RNA_pol_Rpa2_4"/>
    <property type="match status" value="1"/>
</dbReference>
<dbReference type="CDD" id="cd00653">
    <property type="entry name" value="RNA_pol_B_RPB2"/>
    <property type="match status" value="1"/>
</dbReference>
<dbReference type="AlphaFoldDB" id="A0A1A0HIB6"/>
<evidence type="ECO:0000256" key="14">
    <source>
        <dbReference type="SAM" id="MobiDB-lite"/>
    </source>
</evidence>
<dbReference type="FunFam" id="2.40.270.10:FF:000011">
    <property type="entry name" value="DNA-directed RNA polymerase subunit beta"/>
    <property type="match status" value="1"/>
</dbReference>
<evidence type="ECO:0000256" key="2">
    <source>
        <dbReference type="ARBA" id="ARBA00006835"/>
    </source>
</evidence>
<evidence type="ECO:0000259" key="19">
    <source>
        <dbReference type="Pfam" id="PF04565"/>
    </source>
</evidence>
<dbReference type="Gene3D" id="3.90.1100.10">
    <property type="match status" value="1"/>
</dbReference>
<keyword evidence="7" id="KW-0863">Zinc-finger</keyword>
<proteinExistence type="inferred from homology"/>
<evidence type="ECO:0000256" key="10">
    <source>
        <dbReference type="ARBA" id="ARBA00023242"/>
    </source>
</evidence>
<dbReference type="InterPro" id="IPR015712">
    <property type="entry name" value="DNA-dir_RNA_pol_su2"/>
</dbReference>
<dbReference type="GO" id="GO:0032549">
    <property type="term" value="F:ribonucleoside binding"/>
    <property type="evidence" value="ECO:0007669"/>
    <property type="project" value="InterPro"/>
</dbReference>
<dbReference type="InterPro" id="IPR037033">
    <property type="entry name" value="DNA-dir_RNAP_su2_hyb_sf"/>
</dbReference>
<evidence type="ECO:0000256" key="5">
    <source>
        <dbReference type="ARBA" id="ARBA00022695"/>
    </source>
</evidence>
<dbReference type="FunFam" id="3.90.1800.10:FF:000007">
    <property type="entry name" value="DNA-directed RNA polymerase subunit beta"/>
    <property type="match status" value="1"/>
</dbReference>
<dbReference type="Gene3D" id="3.90.1070.20">
    <property type="match status" value="1"/>
</dbReference>
<evidence type="ECO:0000256" key="11">
    <source>
        <dbReference type="ARBA" id="ARBA00047768"/>
    </source>
</evidence>
<dbReference type="InterPro" id="IPR007641">
    <property type="entry name" value="RNA_pol_Rpb2_7"/>
</dbReference>
<dbReference type="GO" id="GO:0006362">
    <property type="term" value="P:transcription elongation by RNA polymerase I"/>
    <property type="evidence" value="ECO:0007669"/>
    <property type="project" value="EnsemblFungi"/>
</dbReference>
<dbReference type="FunFam" id="3.90.1110.10:FF:000007">
    <property type="entry name" value="DNA-directed RNA polymerase subunit beta"/>
    <property type="match status" value="1"/>
</dbReference>
<keyword evidence="6" id="KW-0479">Metal-binding</keyword>
<feature type="compositionally biased region" description="Basic and acidic residues" evidence="14">
    <location>
        <begin position="7"/>
        <end position="22"/>
    </location>
</feature>
<dbReference type="FunFam" id="3.90.1100.10:FF:000016">
    <property type="entry name" value="DNA-directed RNA polymerase subunit beta"/>
    <property type="match status" value="1"/>
</dbReference>
<evidence type="ECO:0000259" key="16">
    <source>
        <dbReference type="Pfam" id="PF04560"/>
    </source>
</evidence>
<comment type="subcellular location">
    <subcellularLocation>
        <location evidence="1">Nucleus</location>
        <location evidence="1">Nucleolus</location>
    </subcellularLocation>
</comment>
<dbReference type="EMBL" id="LXTC01000001">
    <property type="protein sequence ID" value="OBA23627.1"/>
    <property type="molecule type" value="Genomic_DNA"/>
</dbReference>
<evidence type="ECO:0000256" key="3">
    <source>
        <dbReference type="ARBA" id="ARBA00022478"/>
    </source>
</evidence>
<feature type="domain" description="RNA polymerase Rpb2" evidence="19">
    <location>
        <begin position="461"/>
        <end position="526"/>
    </location>
</feature>
<dbReference type="GO" id="GO:0005736">
    <property type="term" value="C:RNA polymerase I complex"/>
    <property type="evidence" value="ECO:0007669"/>
    <property type="project" value="EnsemblFungi"/>
</dbReference>
<dbReference type="PANTHER" id="PTHR20856">
    <property type="entry name" value="DNA-DIRECTED RNA POLYMERASE I SUBUNIT 2"/>
    <property type="match status" value="1"/>
</dbReference>
<dbReference type="InterPro" id="IPR014724">
    <property type="entry name" value="RNA_pol_RPB2_OB-fold"/>
</dbReference>
<dbReference type="Pfam" id="PF04561">
    <property type="entry name" value="RNA_pol_Rpb2_2"/>
    <property type="match status" value="1"/>
</dbReference>
<feature type="domain" description="RNA polymerase Rpb2" evidence="16">
    <location>
        <begin position="1039"/>
        <end position="1113"/>
    </location>
</feature>
<dbReference type="FunFam" id="3.90.1070.20:FF:000003">
    <property type="entry name" value="DNA-directed RNA polymerase subunit beta"/>
    <property type="match status" value="1"/>
</dbReference>
<keyword evidence="5 13" id="KW-0548">Nucleotidyltransferase</keyword>
<comment type="caution">
    <text evidence="21">The sequence shown here is derived from an EMBL/GenBank/DDBJ whole genome shotgun (WGS) entry which is preliminary data.</text>
</comment>
<reference evidence="21 22" key="1">
    <citation type="submission" date="2016-05" db="EMBL/GenBank/DDBJ databases">
        <title>Comparative genomics of biotechnologically important yeasts.</title>
        <authorList>
            <consortium name="DOE Joint Genome Institute"/>
            <person name="Riley R."/>
            <person name="Haridas S."/>
            <person name="Wolfe K.H."/>
            <person name="Lopes M.R."/>
            <person name="Hittinger C.T."/>
            <person name="Goker M."/>
            <person name="Salamov A."/>
            <person name="Wisecaver J."/>
            <person name="Long T.M."/>
            <person name="Aerts A.L."/>
            <person name="Barry K."/>
            <person name="Choi C."/>
            <person name="Clum A."/>
            <person name="Coughlan A.Y."/>
            <person name="Deshpande S."/>
            <person name="Douglass A.P."/>
            <person name="Hanson S.J."/>
            <person name="Klenk H.-P."/>
            <person name="LaButti K."/>
            <person name="Lapidus A."/>
            <person name="Lindquist E."/>
            <person name="Lipzen A."/>
            <person name="Meier-kolthoff J.P."/>
            <person name="Ohm R.A."/>
            <person name="Otillar R.P."/>
            <person name="Pangilinan J."/>
            <person name="Peng Y."/>
            <person name="Rokas A."/>
            <person name="Rosa C.A."/>
            <person name="Scheuner C."/>
            <person name="Sibirny A.A."/>
            <person name="Slot J.C."/>
            <person name="Stielow J.B."/>
            <person name="Sun H."/>
            <person name="Kurtzman C.P."/>
            <person name="Blackwell M."/>
            <person name="Grigoriev I.V."/>
            <person name="Jeffries T.W."/>
        </authorList>
    </citation>
    <scope>NUCLEOTIDE SEQUENCE [LARGE SCALE GENOMIC DNA]</scope>
    <source>
        <strain evidence="21 22">NRRL YB-4993</strain>
    </source>
</reference>
<dbReference type="PROSITE" id="PS01166">
    <property type="entry name" value="RNA_POL_BETA"/>
    <property type="match status" value="1"/>
</dbReference>
<dbReference type="FunFam" id="2.40.50.150:FF:000004">
    <property type="entry name" value="DNA-directed RNA polymerase subunit beta"/>
    <property type="match status" value="1"/>
</dbReference>
<evidence type="ECO:0000259" key="18">
    <source>
        <dbReference type="Pfam" id="PF04563"/>
    </source>
</evidence>
<evidence type="ECO:0000259" key="20">
    <source>
        <dbReference type="Pfam" id="PF06883"/>
    </source>
</evidence>
<evidence type="ECO:0000256" key="8">
    <source>
        <dbReference type="ARBA" id="ARBA00022833"/>
    </source>
</evidence>